<accession>A0AAE4C4S5</accession>
<keyword evidence="1" id="KW-0472">Membrane</keyword>
<dbReference type="PANTHER" id="PTHR41282:SF1">
    <property type="entry name" value="CONSERVED TRANSMEMBRANE PROTEIN-RELATED"/>
    <property type="match status" value="1"/>
</dbReference>
<keyword evidence="1" id="KW-0812">Transmembrane</keyword>
<feature type="transmembrane region" description="Helical" evidence="1">
    <location>
        <begin position="77"/>
        <end position="98"/>
    </location>
</feature>
<evidence type="ECO:0000313" key="2">
    <source>
        <dbReference type="EMBL" id="MDR6891651.1"/>
    </source>
</evidence>
<dbReference type="PIRSF" id="PIRSF009160">
    <property type="entry name" value="UCP009160"/>
    <property type="match status" value="1"/>
</dbReference>
<reference evidence="2" key="1">
    <citation type="submission" date="2023-07" db="EMBL/GenBank/DDBJ databases">
        <title>Sequencing the genomes of 1000 actinobacteria strains.</title>
        <authorList>
            <person name="Klenk H.-P."/>
        </authorList>
    </citation>
    <scope>NUCLEOTIDE SEQUENCE</scope>
    <source>
        <strain evidence="2">DSM 13988</strain>
    </source>
</reference>
<feature type="transmembrane region" description="Helical" evidence="1">
    <location>
        <begin position="130"/>
        <end position="150"/>
    </location>
</feature>
<feature type="transmembrane region" description="Helical" evidence="1">
    <location>
        <begin position="104"/>
        <end position="123"/>
    </location>
</feature>
<dbReference type="PANTHER" id="PTHR41282">
    <property type="entry name" value="CONSERVED TRANSMEMBRANE PROTEIN-RELATED"/>
    <property type="match status" value="1"/>
</dbReference>
<name>A0AAE4C4S5_9MICC</name>
<gene>
    <name evidence="2" type="ORF">J2S35_000591</name>
</gene>
<dbReference type="RefSeq" id="WP_309849660.1">
    <property type="nucleotide sequence ID" value="NZ_BAAAIU010000045.1"/>
</dbReference>
<keyword evidence="3" id="KW-1185">Reference proteome</keyword>
<dbReference type="AlphaFoldDB" id="A0AAE4C4S5"/>
<evidence type="ECO:0000256" key="1">
    <source>
        <dbReference type="SAM" id="Phobius"/>
    </source>
</evidence>
<feature type="transmembrane region" description="Helical" evidence="1">
    <location>
        <begin position="190"/>
        <end position="214"/>
    </location>
</feature>
<keyword evidence="1" id="KW-1133">Transmembrane helix</keyword>
<dbReference type="InterPro" id="IPR010539">
    <property type="entry name" value="BaxI_1-like"/>
</dbReference>
<comment type="caution">
    <text evidence="2">The sequence shown here is derived from an EMBL/GenBank/DDBJ whole genome shotgun (WGS) entry which is preliminary data.</text>
</comment>
<protein>
    <submittedName>
        <fullName evidence="2">YccA/Bax inhibitor family protein</fullName>
    </submittedName>
</protein>
<dbReference type="EMBL" id="JAVDUI010000001">
    <property type="protein sequence ID" value="MDR6891651.1"/>
    <property type="molecule type" value="Genomic_DNA"/>
</dbReference>
<feature type="transmembrane region" description="Helical" evidence="1">
    <location>
        <begin position="269"/>
        <end position="291"/>
    </location>
</feature>
<sequence>MANPVFNGDAFKKAARSSAATAQPAQPGYGSQFQTYGDQAYGNPAGYGDQGYGAPAGYGQPGLQTPQNAGRLTFDDVMMKTLTVFGVLAVAVVVSFIIPFSAAAGLLVVGAIAGLVLGLVNSFKREPSPALIVAYAVAEGFFAGGLTRVLEVQFPGIGIQAVLATAAVFGVTFALFRSGKVRATPKLQRFFMIAVGAYLLFSLVNLVLMLTGVVTDPWGLRGVEIAGIPLGAIIGVVVIILGAISLIMDFDQIQGAVAVGAPKRMAWTCAFGLLVTVVWLYTEILRFIAILRGND</sequence>
<evidence type="ECO:0000313" key="3">
    <source>
        <dbReference type="Proteomes" id="UP001247307"/>
    </source>
</evidence>
<feature type="transmembrane region" description="Helical" evidence="1">
    <location>
        <begin position="156"/>
        <end position="178"/>
    </location>
</feature>
<dbReference type="Pfam" id="PF12811">
    <property type="entry name" value="BaxI_1"/>
    <property type="match status" value="1"/>
</dbReference>
<dbReference type="Proteomes" id="UP001247307">
    <property type="component" value="Unassembled WGS sequence"/>
</dbReference>
<proteinExistence type="predicted"/>
<feature type="transmembrane region" description="Helical" evidence="1">
    <location>
        <begin position="226"/>
        <end position="248"/>
    </location>
</feature>
<organism evidence="2 3">
    <name type="scientific">Falsarthrobacter nasiphocae</name>
    <dbReference type="NCBI Taxonomy" id="189863"/>
    <lineage>
        <taxon>Bacteria</taxon>
        <taxon>Bacillati</taxon>
        <taxon>Actinomycetota</taxon>
        <taxon>Actinomycetes</taxon>
        <taxon>Micrococcales</taxon>
        <taxon>Micrococcaceae</taxon>
        <taxon>Falsarthrobacter</taxon>
    </lineage>
</organism>